<dbReference type="Pfam" id="PF14258">
    <property type="entry name" value="DUF4350"/>
    <property type="match status" value="1"/>
</dbReference>
<comment type="caution">
    <text evidence="3">The sequence shown here is derived from an EMBL/GenBank/DDBJ whole genome shotgun (WGS) entry which is preliminary data.</text>
</comment>
<evidence type="ECO:0000259" key="2">
    <source>
        <dbReference type="Pfam" id="PF14258"/>
    </source>
</evidence>
<dbReference type="InterPro" id="IPR025646">
    <property type="entry name" value="DUF4350"/>
</dbReference>
<dbReference type="RefSeq" id="WP_203165138.1">
    <property type="nucleotide sequence ID" value="NZ_JAEVLS010000001.1"/>
</dbReference>
<feature type="domain" description="DUF4350" evidence="2">
    <location>
        <begin position="41"/>
        <end position="275"/>
    </location>
</feature>
<evidence type="ECO:0000256" key="1">
    <source>
        <dbReference type="SAM" id="MobiDB-lite"/>
    </source>
</evidence>
<reference evidence="3 4" key="1">
    <citation type="journal article" date="2021" name="Int. J. Syst. Evol. Microbiol.">
        <title>Steroidobacter gossypii sp. nov., isolated from soil of cotton cropping field.</title>
        <authorList>
            <person name="Huang R."/>
            <person name="Yang S."/>
            <person name="Zhen C."/>
            <person name="Liu W."/>
        </authorList>
    </citation>
    <scope>NUCLEOTIDE SEQUENCE [LARGE SCALE GENOMIC DNA]</scope>
    <source>
        <strain evidence="3 4">S1-65</strain>
    </source>
</reference>
<gene>
    <name evidence="3" type="ORF">JM946_00265</name>
</gene>
<dbReference type="Proteomes" id="UP000661077">
    <property type="component" value="Unassembled WGS sequence"/>
</dbReference>
<proteinExistence type="predicted"/>
<name>A0ABS1WQ97_9GAMM</name>
<dbReference type="EMBL" id="JAEVLS010000001">
    <property type="protein sequence ID" value="MBM0103152.1"/>
    <property type="molecule type" value="Genomic_DNA"/>
</dbReference>
<dbReference type="SUPFAM" id="SSF52317">
    <property type="entry name" value="Class I glutamine amidotransferase-like"/>
    <property type="match status" value="1"/>
</dbReference>
<feature type="region of interest" description="Disordered" evidence="1">
    <location>
        <begin position="147"/>
        <end position="175"/>
    </location>
</feature>
<evidence type="ECO:0000313" key="4">
    <source>
        <dbReference type="Proteomes" id="UP000661077"/>
    </source>
</evidence>
<sequence length="436" mass="48488">MKERLLTLALALGAFVAFYTVMAPKPSVPQQVPTRPTSIEAGPNGWLGLVRWLQAERVPVLSLRERFTKLGDVPGLESHTGNLLVSAAPHLYPMRDSELLPLRRWVQRGNTLLVVAGLSDTPDWSMEPQSDPAFLARLQSLTRMSFSPHGADAEEPESEEGSEEKKDESVAANRSIIPQGKLEEPLRFQMQPSGDHPLLEGVSQVSAQSEYPTAKWEGWPIDTTGLELARETESGAPVLWLLSEGRGQVIVSGYGSIFSNKLLGEDDNARLLANIVRWSLQGDGKVIIDDAHQGLVAFYDPDAFFGDSRLHATLWWLLGLWLVFVLGSQRLRPTRSNWQPVDITAFVRATGGFMARVMRPATVGQQMIANFFNDVRKRLGLPIDGAPVWDWLSAQPVVSKQDVERLQSLHEKLLQGRRVDLPKLHNLLLRLRAALN</sequence>
<organism evidence="3 4">
    <name type="scientific">Steroidobacter gossypii</name>
    <dbReference type="NCBI Taxonomy" id="2805490"/>
    <lineage>
        <taxon>Bacteria</taxon>
        <taxon>Pseudomonadati</taxon>
        <taxon>Pseudomonadota</taxon>
        <taxon>Gammaproteobacteria</taxon>
        <taxon>Steroidobacterales</taxon>
        <taxon>Steroidobacteraceae</taxon>
        <taxon>Steroidobacter</taxon>
    </lineage>
</organism>
<feature type="compositionally biased region" description="Acidic residues" evidence="1">
    <location>
        <begin position="153"/>
        <end position="162"/>
    </location>
</feature>
<accession>A0ABS1WQ97</accession>
<dbReference type="Gene3D" id="3.40.50.880">
    <property type="match status" value="1"/>
</dbReference>
<evidence type="ECO:0000313" key="3">
    <source>
        <dbReference type="EMBL" id="MBM0103152.1"/>
    </source>
</evidence>
<protein>
    <submittedName>
        <fullName evidence="3">DUF4350 domain-containing protein</fullName>
    </submittedName>
</protein>
<keyword evidence="4" id="KW-1185">Reference proteome</keyword>
<dbReference type="InterPro" id="IPR029062">
    <property type="entry name" value="Class_I_gatase-like"/>
</dbReference>